<evidence type="ECO:0000313" key="1">
    <source>
        <dbReference type="EMBL" id="KKL61766.1"/>
    </source>
</evidence>
<gene>
    <name evidence="1" type="ORF">LCGC14_2192020</name>
</gene>
<dbReference type="AlphaFoldDB" id="A0A0F9E6E2"/>
<name>A0A0F9E6E2_9ZZZZ</name>
<dbReference type="EMBL" id="LAZR01028715">
    <property type="protein sequence ID" value="KKL61766.1"/>
    <property type="molecule type" value="Genomic_DNA"/>
</dbReference>
<accession>A0A0F9E6E2</accession>
<comment type="caution">
    <text evidence="1">The sequence shown here is derived from an EMBL/GenBank/DDBJ whole genome shotgun (WGS) entry which is preliminary data.</text>
</comment>
<proteinExistence type="predicted"/>
<protein>
    <submittedName>
        <fullName evidence="1">Uncharacterized protein</fullName>
    </submittedName>
</protein>
<organism evidence="1">
    <name type="scientific">marine sediment metagenome</name>
    <dbReference type="NCBI Taxonomy" id="412755"/>
    <lineage>
        <taxon>unclassified sequences</taxon>
        <taxon>metagenomes</taxon>
        <taxon>ecological metagenomes</taxon>
    </lineage>
</organism>
<reference evidence="1" key="1">
    <citation type="journal article" date="2015" name="Nature">
        <title>Complex archaea that bridge the gap between prokaryotes and eukaryotes.</title>
        <authorList>
            <person name="Spang A."/>
            <person name="Saw J.H."/>
            <person name="Jorgensen S.L."/>
            <person name="Zaremba-Niedzwiedzka K."/>
            <person name="Martijn J."/>
            <person name="Lind A.E."/>
            <person name="van Eijk R."/>
            <person name="Schleper C."/>
            <person name="Guy L."/>
            <person name="Ettema T.J."/>
        </authorList>
    </citation>
    <scope>NUCLEOTIDE SEQUENCE</scope>
</reference>
<sequence length="106" mass="12011">MCRYRRVTVKWPDGREGVVLLREDPEKPRRCDPCGLSEAAFRTRDMVPHDTLEHLELYHGAKVTRGRRLSEAQAEKALGVTPGYLAREEFKAYAMPGVLVDPGKDS</sequence>